<name>A0A370NZB1_9BURK</name>
<evidence type="ECO:0000259" key="1">
    <source>
        <dbReference type="Pfam" id="PF00534"/>
    </source>
</evidence>
<evidence type="ECO:0000259" key="2">
    <source>
        <dbReference type="Pfam" id="PF13439"/>
    </source>
</evidence>
<dbReference type="GO" id="GO:0016758">
    <property type="term" value="F:hexosyltransferase activity"/>
    <property type="evidence" value="ECO:0007669"/>
    <property type="project" value="TreeGrafter"/>
</dbReference>
<feature type="domain" description="Glycosyltransferase subfamily 4-like N-terminal" evidence="2">
    <location>
        <begin position="24"/>
        <end position="157"/>
    </location>
</feature>
<dbReference type="RefSeq" id="WP_115013949.1">
    <property type="nucleotide sequence ID" value="NZ_QKWJ01000006.1"/>
</dbReference>
<dbReference type="EMBL" id="QKWJ01000006">
    <property type="protein sequence ID" value="RDK10875.1"/>
    <property type="molecule type" value="Genomic_DNA"/>
</dbReference>
<feature type="domain" description="Glycosyl transferase family 1" evidence="1">
    <location>
        <begin position="177"/>
        <end position="318"/>
    </location>
</feature>
<sequence length="366" mass="39545">MMQPLRPRGTPGVLIYSAPFHPAVGGMERFAEELATGLTELGYQVEVATRTPAAPGDATAFPFAVTRIDGQLQLARAMLRHRRVLFVGLTFYDVMLATALRRRIVLTHHGPYTVYGDTRRAYAGAVKRWLTRFYDGICVSQYLAGWLPGKPLVIHNGYRDELFAGSVPAAARPAGSFIFVGRLVTEKGVDLLVRSFARLHATRPQARLTIVGDGPERDALSRLAAGLGCAGAVHFAGGQPAAAVAAMLGRHQCLVAPSLGYESFGIVALEGLAAGCEVIVSRRGGLPEAVGGFGWIVEPEIGPLHVAMEAVLAGQSRRTEPGTRLFLREHERKAVARRYAEAIARFTRHPRGPWDNVPLGTEKPGR</sequence>
<keyword evidence="3" id="KW-0808">Transferase</keyword>
<dbReference type="PANTHER" id="PTHR45947">
    <property type="entry name" value="SULFOQUINOVOSYL TRANSFERASE SQD2"/>
    <property type="match status" value="1"/>
</dbReference>
<keyword evidence="4" id="KW-1185">Reference proteome</keyword>
<protein>
    <submittedName>
        <fullName evidence="3">Glycosyltransferase family 1 protein</fullName>
    </submittedName>
</protein>
<evidence type="ECO:0000313" key="3">
    <source>
        <dbReference type="EMBL" id="RDK10875.1"/>
    </source>
</evidence>
<dbReference type="Proteomes" id="UP000255165">
    <property type="component" value="Unassembled WGS sequence"/>
</dbReference>
<dbReference type="CDD" id="cd03801">
    <property type="entry name" value="GT4_PimA-like"/>
    <property type="match status" value="1"/>
</dbReference>
<dbReference type="InterPro" id="IPR028098">
    <property type="entry name" value="Glyco_trans_4-like_N"/>
</dbReference>
<accession>A0A370NZB1</accession>
<organism evidence="3 4">
    <name type="scientific">Cupriavidus lacunae</name>
    <dbReference type="NCBI Taxonomy" id="2666307"/>
    <lineage>
        <taxon>Bacteria</taxon>
        <taxon>Pseudomonadati</taxon>
        <taxon>Pseudomonadota</taxon>
        <taxon>Betaproteobacteria</taxon>
        <taxon>Burkholderiales</taxon>
        <taxon>Burkholderiaceae</taxon>
        <taxon>Cupriavidus</taxon>
    </lineage>
</organism>
<reference evidence="4" key="1">
    <citation type="submission" date="2018-06" db="EMBL/GenBank/DDBJ databases">
        <authorList>
            <person name="Feng T."/>
            <person name="Jeon C.O."/>
        </authorList>
    </citation>
    <scope>NUCLEOTIDE SEQUENCE [LARGE SCALE GENOMIC DNA]</scope>
    <source>
        <strain evidence="4">S23</strain>
    </source>
</reference>
<comment type="caution">
    <text evidence="3">The sequence shown here is derived from an EMBL/GenBank/DDBJ whole genome shotgun (WGS) entry which is preliminary data.</text>
</comment>
<dbReference type="Pfam" id="PF00534">
    <property type="entry name" value="Glycos_transf_1"/>
    <property type="match status" value="1"/>
</dbReference>
<dbReference type="InterPro" id="IPR001296">
    <property type="entry name" value="Glyco_trans_1"/>
</dbReference>
<dbReference type="Pfam" id="PF13439">
    <property type="entry name" value="Glyco_transf_4"/>
    <property type="match status" value="1"/>
</dbReference>
<dbReference type="SUPFAM" id="SSF53756">
    <property type="entry name" value="UDP-Glycosyltransferase/glycogen phosphorylase"/>
    <property type="match status" value="1"/>
</dbReference>
<dbReference type="Gene3D" id="3.40.50.2000">
    <property type="entry name" value="Glycogen Phosphorylase B"/>
    <property type="match status" value="2"/>
</dbReference>
<proteinExistence type="predicted"/>
<dbReference type="AlphaFoldDB" id="A0A370NZB1"/>
<dbReference type="InterPro" id="IPR050194">
    <property type="entry name" value="Glycosyltransferase_grp1"/>
</dbReference>
<dbReference type="PANTHER" id="PTHR45947:SF3">
    <property type="entry name" value="SULFOQUINOVOSYL TRANSFERASE SQD2"/>
    <property type="match status" value="1"/>
</dbReference>
<gene>
    <name evidence="3" type="ORF">DN412_07670</name>
</gene>
<evidence type="ECO:0000313" key="4">
    <source>
        <dbReference type="Proteomes" id="UP000255165"/>
    </source>
</evidence>